<evidence type="ECO:0000313" key="2">
    <source>
        <dbReference type="EMBL" id="ORX67230.1"/>
    </source>
</evidence>
<evidence type="ECO:0000313" key="3">
    <source>
        <dbReference type="Proteomes" id="UP000193922"/>
    </source>
</evidence>
<dbReference type="Gene3D" id="3.40.50.300">
    <property type="entry name" value="P-loop containing nucleotide triphosphate hydrolases"/>
    <property type="match status" value="1"/>
</dbReference>
<dbReference type="Pfam" id="PF03308">
    <property type="entry name" value="MeaB"/>
    <property type="match status" value="1"/>
</dbReference>
<keyword evidence="3" id="KW-1185">Reference proteome</keyword>
<evidence type="ECO:0000256" key="1">
    <source>
        <dbReference type="ARBA" id="ARBA00009625"/>
    </source>
</evidence>
<reference evidence="2 3" key="1">
    <citation type="submission" date="2016-07" db="EMBL/GenBank/DDBJ databases">
        <title>Pervasive Adenine N6-methylation of Active Genes in Fungi.</title>
        <authorList>
            <consortium name="DOE Joint Genome Institute"/>
            <person name="Mondo S.J."/>
            <person name="Dannebaum R.O."/>
            <person name="Kuo R.C."/>
            <person name="Labutti K."/>
            <person name="Haridas S."/>
            <person name="Kuo A."/>
            <person name="Salamov A."/>
            <person name="Ahrendt S.R."/>
            <person name="Lipzen A."/>
            <person name="Sullivan W."/>
            <person name="Andreopoulos W.B."/>
            <person name="Clum A."/>
            <person name="Lindquist E."/>
            <person name="Daum C."/>
            <person name="Ramamoorthy G.K."/>
            <person name="Gryganskyi A."/>
            <person name="Culley D."/>
            <person name="Magnuson J.K."/>
            <person name="James T.Y."/>
            <person name="O'Malley M.A."/>
            <person name="Stajich J.E."/>
            <person name="Spatafora J.W."/>
            <person name="Visel A."/>
            <person name="Grigoriev I.V."/>
        </authorList>
    </citation>
    <scope>NUCLEOTIDE SEQUENCE [LARGE SCALE GENOMIC DNA]</scope>
    <source>
        <strain evidence="2 3">ATCC 12442</strain>
    </source>
</reference>
<dbReference type="SUPFAM" id="SSF52540">
    <property type="entry name" value="P-loop containing nucleoside triphosphate hydrolases"/>
    <property type="match status" value="1"/>
</dbReference>
<dbReference type="NCBIfam" id="NF006958">
    <property type="entry name" value="PRK09435.1"/>
    <property type="match status" value="1"/>
</dbReference>
<accession>A0A1Y1W147</accession>
<comment type="similarity">
    <text evidence="1">Belongs to the SIMIBI class G3E GTPase family. ArgK/MeaB subfamily.</text>
</comment>
<dbReference type="GO" id="GO:0005525">
    <property type="term" value="F:GTP binding"/>
    <property type="evidence" value="ECO:0007669"/>
    <property type="project" value="InterPro"/>
</dbReference>
<dbReference type="AlphaFoldDB" id="A0A1Y1W147"/>
<dbReference type="EMBL" id="MCFD01000013">
    <property type="protein sequence ID" value="ORX67230.1"/>
    <property type="molecule type" value="Genomic_DNA"/>
</dbReference>
<dbReference type="GeneID" id="63808448"/>
<dbReference type="Gene3D" id="1.20.5.170">
    <property type="match status" value="1"/>
</dbReference>
<sequence length="440" mass="48586">MVFAVDLADGKKIKKLHVISAGAWDRKERDADIVFSTLQLLFSTQLSINILPRFFNLTVLFICFFLEMLSQLTQNVAKVVRTATSSGLSRKHLSTQRDSLFEGIRNGDRASLARGITLVESTRRDHQKQARKLVSECIKLDRPRSLRIGLTGTPGVGKSTFIEKFGMMLINMGHRVSVLAVDPSSSRSGGSILGDKTRMQDLSVADGAYVRPSPNSGSLGGVARNTLDSIILTEAAGYDICLVETVGVGQSETMVADMVDMFILLLQPGSGDELQGVKRGIMELADLIIINKADGALEIPAKLTRTEITNALHLMIPRRKSWNPKVVRASAVTGFNLERVWSTIETYFKKLGESGEWDGLRAEQQEKWMWREVTNLLLSRLNRDPETRFFAKSLESDVVSGQLPPGVAAEQIVDQVSVVASEAAAHLEPHLYSLTSEFYY</sequence>
<dbReference type="GO" id="GO:0003924">
    <property type="term" value="F:GTPase activity"/>
    <property type="evidence" value="ECO:0007669"/>
    <property type="project" value="InterPro"/>
</dbReference>
<gene>
    <name evidence="2" type="ORF">DL89DRAFT_55032</name>
</gene>
<dbReference type="InterPro" id="IPR027417">
    <property type="entry name" value="P-loop_NTPase"/>
</dbReference>
<dbReference type="PANTHER" id="PTHR23408">
    <property type="entry name" value="METHYLMALONYL-COA MUTASE"/>
    <property type="match status" value="1"/>
</dbReference>
<comment type="caution">
    <text evidence="2">The sequence shown here is derived from an EMBL/GenBank/DDBJ whole genome shotgun (WGS) entry which is preliminary data.</text>
</comment>
<dbReference type="OrthoDB" id="1476984at2759"/>
<name>A0A1Y1W147_9FUNG</name>
<proteinExistence type="inferred from homology"/>
<dbReference type="STRING" id="61395.A0A1Y1W147"/>
<dbReference type="Gene3D" id="1.10.287.130">
    <property type="match status" value="1"/>
</dbReference>
<organism evidence="2 3">
    <name type="scientific">Linderina pennispora</name>
    <dbReference type="NCBI Taxonomy" id="61395"/>
    <lineage>
        <taxon>Eukaryota</taxon>
        <taxon>Fungi</taxon>
        <taxon>Fungi incertae sedis</taxon>
        <taxon>Zoopagomycota</taxon>
        <taxon>Kickxellomycotina</taxon>
        <taxon>Kickxellomycetes</taxon>
        <taxon>Kickxellales</taxon>
        <taxon>Kickxellaceae</taxon>
        <taxon>Linderina</taxon>
    </lineage>
</organism>
<dbReference type="RefSeq" id="XP_040741152.1">
    <property type="nucleotide sequence ID" value="XM_040891800.1"/>
</dbReference>
<dbReference type="GO" id="GO:0005737">
    <property type="term" value="C:cytoplasm"/>
    <property type="evidence" value="ECO:0007669"/>
    <property type="project" value="TreeGrafter"/>
</dbReference>
<dbReference type="InterPro" id="IPR005129">
    <property type="entry name" value="GTPase_ArgK"/>
</dbReference>
<dbReference type="PANTHER" id="PTHR23408:SF3">
    <property type="entry name" value="METHYLMALONIC ACIDURIA TYPE A PROTEIN, MITOCHONDRIAL"/>
    <property type="match status" value="1"/>
</dbReference>
<dbReference type="Proteomes" id="UP000193922">
    <property type="component" value="Unassembled WGS sequence"/>
</dbReference>
<protein>
    <submittedName>
        <fullName evidence="2">ArgK-domain-containing protein</fullName>
    </submittedName>
</protein>
<dbReference type="NCBIfam" id="TIGR00750">
    <property type="entry name" value="lao"/>
    <property type="match status" value="1"/>
</dbReference>
<dbReference type="CDD" id="cd03114">
    <property type="entry name" value="MMAA-like"/>
    <property type="match status" value="1"/>
</dbReference>